<feature type="domain" description="Polysaccharide lyase family 8 central" evidence="4">
    <location>
        <begin position="1"/>
        <end position="57"/>
    </location>
</feature>
<keyword evidence="3" id="KW-0106">Calcium</keyword>
<comment type="cofactor">
    <cofactor evidence="1">
        <name>Ca(2+)</name>
        <dbReference type="ChEBI" id="CHEBI:29108"/>
    </cofactor>
</comment>
<evidence type="ECO:0000256" key="1">
    <source>
        <dbReference type="ARBA" id="ARBA00001913"/>
    </source>
</evidence>
<evidence type="ECO:0000256" key="2">
    <source>
        <dbReference type="ARBA" id="ARBA00011245"/>
    </source>
</evidence>
<dbReference type="SUPFAM" id="SSF74650">
    <property type="entry name" value="Galactose mutarotase-like"/>
    <property type="match status" value="1"/>
</dbReference>
<organism evidence="5 6">
    <name type="scientific">Arcticibacter svalbardensis MN12-7</name>
    <dbReference type="NCBI Taxonomy" id="1150600"/>
    <lineage>
        <taxon>Bacteria</taxon>
        <taxon>Pseudomonadati</taxon>
        <taxon>Bacteroidota</taxon>
        <taxon>Sphingobacteriia</taxon>
        <taxon>Sphingobacteriales</taxon>
        <taxon>Sphingobacteriaceae</taxon>
        <taxon>Arcticibacter</taxon>
    </lineage>
</organism>
<proteinExistence type="predicted"/>
<name>R9GQS8_9SPHI</name>
<evidence type="ECO:0000256" key="3">
    <source>
        <dbReference type="ARBA" id="ARBA00022837"/>
    </source>
</evidence>
<dbReference type="EMBL" id="AQPN01000096">
    <property type="protein sequence ID" value="EOR94162.1"/>
    <property type="molecule type" value="Genomic_DNA"/>
</dbReference>
<evidence type="ECO:0000313" key="5">
    <source>
        <dbReference type="EMBL" id="EOR94162.1"/>
    </source>
</evidence>
<dbReference type="GO" id="GO:0030246">
    <property type="term" value="F:carbohydrate binding"/>
    <property type="evidence" value="ECO:0007669"/>
    <property type="project" value="InterPro"/>
</dbReference>
<dbReference type="InterPro" id="IPR003159">
    <property type="entry name" value="Lyase_8_central_dom"/>
</dbReference>
<dbReference type="InterPro" id="IPR011013">
    <property type="entry name" value="Gal_mutarotase_sf_dom"/>
</dbReference>
<dbReference type="STRING" id="1150600.ADIARSV_2657"/>
<dbReference type="GO" id="GO:0005576">
    <property type="term" value="C:extracellular region"/>
    <property type="evidence" value="ECO:0007669"/>
    <property type="project" value="InterPro"/>
</dbReference>
<dbReference type="GO" id="GO:0016829">
    <property type="term" value="F:lyase activity"/>
    <property type="evidence" value="ECO:0007669"/>
    <property type="project" value="InterPro"/>
</dbReference>
<evidence type="ECO:0000259" key="4">
    <source>
        <dbReference type="Pfam" id="PF02278"/>
    </source>
</evidence>
<dbReference type="Pfam" id="PF02278">
    <property type="entry name" value="Lyase_8"/>
    <property type="match status" value="1"/>
</dbReference>
<reference evidence="5 6" key="1">
    <citation type="journal article" date="2013" name="Genome Announc.">
        <title>Draft Genome Sequence of Arcticibacter svalbardensis Strain MN12-7T, a Member of the Family Sphingobacteriaceae Isolated from an Arctic Soil Sample.</title>
        <authorList>
            <person name="Shivaji S."/>
            <person name="Ara S."/>
            <person name="Prasad S."/>
            <person name="Manasa B.P."/>
            <person name="Begum Z."/>
            <person name="Singh A."/>
            <person name="Kumar Pinnaka A."/>
        </authorList>
    </citation>
    <scope>NUCLEOTIDE SEQUENCE [LARGE SCALE GENOMIC DNA]</scope>
    <source>
        <strain evidence="5 6">MN12-7</strain>
    </source>
</reference>
<sequence length="79" mass="8969">MCSSRTRGTESLNNENLLPNWLPFGATAIIRTGDEYYNIFGVWDWTKIPGVTNPAVKVIWPTDTTINNTQATTFCRWCV</sequence>
<gene>
    <name evidence="5" type="ORF">ADIARSV_2657</name>
</gene>
<dbReference type="Gene3D" id="2.70.98.10">
    <property type="match status" value="1"/>
</dbReference>
<dbReference type="AlphaFoldDB" id="R9GQS8"/>
<accession>R9GQS8</accession>
<evidence type="ECO:0000313" key="6">
    <source>
        <dbReference type="Proteomes" id="UP000014174"/>
    </source>
</evidence>
<dbReference type="InterPro" id="IPR014718">
    <property type="entry name" value="GH-type_carb-bd"/>
</dbReference>
<protein>
    <recommendedName>
        <fullName evidence="4">Polysaccharide lyase family 8 central domain-containing protein</fullName>
    </recommendedName>
</protein>
<dbReference type="GO" id="GO:0005975">
    <property type="term" value="P:carbohydrate metabolic process"/>
    <property type="evidence" value="ECO:0007669"/>
    <property type="project" value="InterPro"/>
</dbReference>
<keyword evidence="6" id="KW-1185">Reference proteome</keyword>
<comment type="subunit">
    <text evidence="2">Monomer.</text>
</comment>
<dbReference type="Proteomes" id="UP000014174">
    <property type="component" value="Unassembled WGS sequence"/>
</dbReference>
<comment type="caution">
    <text evidence="5">The sequence shown here is derived from an EMBL/GenBank/DDBJ whole genome shotgun (WGS) entry which is preliminary data.</text>
</comment>